<evidence type="ECO:0000313" key="1">
    <source>
        <dbReference type="EMBL" id="PXX44661.1"/>
    </source>
</evidence>
<organism evidence="1 2">
    <name type="scientific">Aquitalea magnusonii</name>
    <dbReference type="NCBI Taxonomy" id="332411"/>
    <lineage>
        <taxon>Bacteria</taxon>
        <taxon>Pseudomonadati</taxon>
        <taxon>Pseudomonadota</taxon>
        <taxon>Betaproteobacteria</taxon>
        <taxon>Neisseriales</taxon>
        <taxon>Chromobacteriaceae</taxon>
        <taxon>Aquitalea</taxon>
    </lineage>
</organism>
<dbReference type="InterPro" id="IPR007358">
    <property type="entry name" value="Nucleoid_associated_NdpA"/>
</dbReference>
<accession>A0A318JVI8</accession>
<dbReference type="AlphaFoldDB" id="A0A318JVI8"/>
<proteinExistence type="predicted"/>
<name>A0A318JVI8_9NEIS</name>
<evidence type="ECO:0000313" key="2">
    <source>
        <dbReference type="Proteomes" id="UP000248395"/>
    </source>
</evidence>
<dbReference type="GO" id="GO:0009295">
    <property type="term" value="C:nucleoid"/>
    <property type="evidence" value="ECO:0007669"/>
    <property type="project" value="InterPro"/>
</dbReference>
<gene>
    <name evidence="1" type="ORF">DFR38_11284</name>
</gene>
<dbReference type="EMBL" id="QJKC01000012">
    <property type="protein sequence ID" value="PXX44661.1"/>
    <property type="molecule type" value="Genomic_DNA"/>
</dbReference>
<reference evidence="1 2" key="1">
    <citation type="submission" date="2018-05" db="EMBL/GenBank/DDBJ databases">
        <title>Genomic Encyclopedia of Type Strains, Phase IV (KMG-IV): sequencing the most valuable type-strain genomes for metagenomic binning, comparative biology and taxonomic classification.</title>
        <authorList>
            <person name="Goeker M."/>
        </authorList>
    </citation>
    <scope>NUCLEOTIDE SEQUENCE [LARGE SCALE GENOMIC DNA]</scope>
    <source>
        <strain evidence="1 2">DSM 25134</strain>
    </source>
</reference>
<protein>
    <submittedName>
        <fullName evidence="1">Nucleoid associated protein NdpA</fullName>
    </submittedName>
</protein>
<comment type="caution">
    <text evidence="1">The sequence shown here is derived from an EMBL/GenBank/DDBJ whole genome shotgun (WGS) entry which is preliminary data.</text>
</comment>
<dbReference type="Proteomes" id="UP000248395">
    <property type="component" value="Unassembled WGS sequence"/>
</dbReference>
<dbReference type="OrthoDB" id="9153118at2"/>
<sequence length="335" mass="37201">MLIGESRVERLVVHRVGNQARGEGLQLSERACDVDDGVSSLILSGYLRGVVSDKKKHQFFHESDLNLNEIYHYTRQFFRDELDFLTVSQRIAKHLYARSQHPNISAGDLFVILFAGLSDGERQLRALGVFKSEVRDDFLSVIEAGEVFDIRHASGINPRLIDKGALILENSPLVYAVDRGGQQAKFWLDDFLKAMRVPDAQSSSRMVASVVEQLSEEIADPLEQARFKDEFLAVCGAEEEMSTGQVSSIAEKFVGKEQVSQAFDSAAEAYGFALDEEARLPAQNMAKRLEKSLSKYGIGHGISVLLPTGITLKNIQSVNDGEGELSLTLKLHKRD</sequence>
<dbReference type="Pfam" id="PF04245">
    <property type="entry name" value="NA37"/>
    <property type="match status" value="1"/>
</dbReference>
<keyword evidence="2" id="KW-1185">Reference proteome</keyword>